<reference evidence="2" key="3">
    <citation type="submission" date="2011-03" db="EMBL/GenBank/DDBJ databases">
        <title>Annotation of Magnaporthe poae ATCC 64411.</title>
        <authorList>
            <person name="Ma L.-J."/>
            <person name="Dead R."/>
            <person name="Young S.K."/>
            <person name="Zeng Q."/>
            <person name="Gargeya S."/>
            <person name="Fitzgerald M."/>
            <person name="Haas B."/>
            <person name="Abouelleil A."/>
            <person name="Alvarado L."/>
            <person name="Arachchi H.M."/>
            <person name="Berlin A."/>
            <person name="Brown A."/>
            <person name="Chapman S.B."/>
            <person name="Chen Z."/>
            <person name="Dunbar C."/>
            <person name="Freedman E."/>
            <person name="Gearin G."/>
            <person name="Gellesch M."/>
            <person name="Goldberg J."/>
            <person name="Griggs A."/>
            <person name="Gujja S."/>
            <person name="Heiman D."/>
            <person name="Howarth C."/>
            <person name="Larson L."/>
            <person name="Lui A."/>
            <person name="MacDonald P.J.P."/>
            <person name="Mehta T."/>
            <person name="Montmayeur A."/>
            <person name="Murphy C."/>
            <person name="Neiman D."/>
            <person name="Pearson M."/>
            <person name="Priest M."/>
            <person name="Roberts A."/>
            <person name="Saif S."/>
            <person name="Shea T."/>
            <person name="Shenoy N."/>
            <person name="Sisk P."/>
            <person name="Stolte C."/>
            <person name="Sykes S."/>
            <person name="Yandava C."/>
            <person name="Wortman J."/>
            <person name="Nusbaum C."/>
            <person name="Birren B."/>
        </authorList>
    </citation>
    <scope>NUCLEOTIDE SEQUENCE</scope>
    <source>
        <strain evidence="2">ATCC 64411</strain>
    </source>
</reference>
<gene>
    <name evidence="2" type="ORF">MAPG_00799</name>
</gene>
<dbReference type="AlphaFoldDB" id="A0A0C4DLZ7"/>
<dbReference type="InterPro" id="IPR032675">
    <property type="entry name" value="LRR_dom_sf"/>
</dbReference>
<dbReference type="VEuPathDB" id="FungiDB:MAPG_00799"/>
<dbReference type="Gene3D" id="3.80.10.10">
    <property type="entry name" value="Ribonuclease Inhibitor"/>
    <property type="match status" value="1"/>
</dbReference>
<reference evidence="3" key="4">
    <citation type="journal article" date="2015" name="G3 (Bethesda)">
        <title>Genome sequences of three phytopathogenic species of the Magnaporthaceae family of fungi.</title>
        <authorList>
            <person name="Okagaki L.H."/>
            <person name="Nunes C.C."/>
            <person name="Sailsbery J."/>
            <person name="Clay B."/>
            <person name="Brown D."/>
            <person name="John T."/>
            <person name="Oh Y."/>
            <person name="Young N."/>
            <person name="Fitzgerald M."/>
            <person name="Haas B.J."/>
            <person name="Zeng Q."/>
            <person name="Young S."/>
            <person name="Adiconis X."/>
            <person name="Fan L."/>
            <person name="Levin J.Z."/>
            <person name="Mitchell T.K."/>
            <person name="Okubara P.A."/>
            <person name="Farman M.L."/>
            <person name="Kohn L.M."/>
            <person name="Birren B."/>
            <person name="Ma L.-J."/>
            <person name="Dean R.A."/>
        </authorList>
    </citation>
    <scope>NUCLEOTIDE SEQUENCE</scope>
    <source>
        <strain evidence="3">ATCC 64411 / 73-15</strain>
    </source>
</reference>
<dbReference type="EMBL" id="GL876966">
    <property type="protein sequence ID" value="KLU81715.1"/>
    <property type="molecule type" value="Genomic_DNA"/>
</dbReference>
<reference evidence="4" key="1">
    <citation type="submission" date="2010-05" db="EMBL/GenBank/DDBJ databases">
        <title>The genome sequence of Magnaporthe poae strain ATCC 64411.</title>
        <authorList>
            <person name="Ma L.-J."/>
            <person name="Dead R."/>
            <person name="Young S."/>
            <person name="Zeng Q."/>
            <person name="Koehrsen M."/>
            <person name="Alvarado L."/>
            <person name="Berlin A."/>
            <person name="Chapman S.B."/>
            <person name="Chen Z."/>
            <person name="Freedman E."/>
            <person name="Gellesch M."/>
            <person name="Goldberg J."/>
            <person name="Griggs A."/>
            <person name="Gujja S."/>
            <person name="Heilman E.R."/>
            <person name="Heiman D."/>
            <person name="Hepburn T."/>
            <person name="Howarth C."/>
            <person name="Jen D."/>
            <person name="Larson L."/>
            <person name="Mehta T."/>
            <person name="Neiman D."/>
            <person name="Pearson M."/>
            <person name="Roberts A."/>
            <person name="Saif S."/>
            <person name="Shea T."/>
            <person name="Shenoy N."/>
            <person name="Sisk P."/>
            <person name="Stolte C."/>
            <person name="Sykes S."/>
            <person name="Walk T."/>
            <person name="White J."/>
            <person name="Yandava C."/>
            <person name="Haas B."/>
            <person name="Nusbaum C."/>
            <person name="Birren B."/>
        </authorList>
    </citation>
    <scope>NUCLEOTIDE SEQUENCE [LARGE SCALE GENOMIC DNA]</scope>
    <source>
        <strain evidence="4">ATCC 64411 / 73-15</strain>
    </source>
</reference>
<dbReference type="EnsemblFungi" id="MAPG_00799T0">
    <property type="protein sequence ID" value="MAPG_00799T0"/>
    <property type="gene ID" value="MAPG_00799"/>
</dbReference>
<evidence type="ECO:0000313" key="4">
    <source>
        <dbReference type="Proteomes" id="UP000011715"/>
    </source>
</evidence>
<proteinExistence type="predicted"/>
<evidence type="ECO:0008006" key="5">
    <source>
        <dbReference type="Google" id="ProtNLM"/>
    </source>
</evidence>
<feature type="region of interest" description="Disordered" evidence="1">
    <location>
        <begin position="725"/>
        <end position="747"/>
    </location>
</feature>
<name>A0A0C4DLZ7_MAGP6</name>
<keyword evidence="4" id="KW-1185">Reference proteome</keyword>
<reference evidence="3" key="5">
    <citation type="submission" date="2015-06" db="UniProtKB">
        <authorList>
            <consortium name="EnsemblFungi"/>
        </authorList>
    </citation>
    <scope>IDENTIFICATION</scope>
    <source>
        <strain evidence="3">ATCC 64411</strain>
    </source>
</reference>
<dbReference type="EMBL" id="ADBL01000186">
    <property type="status" value="NOT_ANNOTATED_CDS"/>
    <property type="molecule type" value="Genomic_DNA"/>
</dbReference>
<dbReference type="SUPFAM" id="SSF52047">
    <property type="entry name" value="RNI-like"/>
    <property type="match status" value="1"/>
</dbReference>
<accession>A0A0C4DLZ7</accession>
<dbReference type="Proteomes" id="UP000011715">
    <property type="component" value="Unassembled WGS sequence"/>
</dbReference>
<evidence type="ECO:0000313" key="2">
    <source>
        <dbReference type="EMBL" id="KLU81715.1"/>
    </source>
</evidence>
<evidence type="ECO:0000313" key="3">
    <source>
        <dbReference type="EnsemblFungi" id="MAPG_00799T0"/>
    </source>
</evidence>
<protein>
    <recommendedName>
        <fullName evidence="5">Leucine rich repeat domain-containing protein</fullName>
    </recommendedName>
</protein>
<dbReference type="eggNOG" id="ENOG502S6PB">
    <property type="taxonomic scope" value="Eukaryota"/>
</dbReference>
<feature type="region of interest" description="Disordered" evidence="1">
    <location>
        <begin position="424"/>
        <end position="447"/>
    </location>
</feature>
<dbReference type="OMA" id="IFAPRIW"/>
<evidence type="ECO:0000256" key="1">
    <source>
        <dbReference type="SAM" id="MobiDB-lite"/>
    </source>
</evidence>
<reference evidence="2" key="2">
    <citation type="submission" date="2010-05" db="EMBL/GenBank/DDBJ databases">
        <title>The Genome Sequence of Magnaporthe poae strain ATCC 64411.</title>
        <authorList>
            <consortium name="The Broad Institute Genome Sequencing Platform"/>
            <consortium name="Broad Institute Genome Sequencing Center for Infectious Disease"/>
            <person name="Ma L.-J."/>
            <person name="Dead R."/>
            <person name="Young S."/>
            <person name="Zeng Q."/>
            <person name="Koehrsen M."/>
            <person name="Alvarado L."/>
            <person name="Berlin A."/>
            <person name="Chapman S.B."/>
            <person name="Chen Z."/>
            <person name="Freedman E."/>
            <person name="Gellesch M."/>
            <person name="Goldberg J."/>
            <person name="Griggs A."/>
            <person name="Gujja S."/>
            <person name="Heilman E.R."/>
            <person name="Heiman D."/>
            <person name="Hepburn T."/>
            <person name="Howarth C."/>
            <person name="Jen D."/>
            <person name="Larson L."/>
            <person name="Mehta T."/>
            <person name="Neiman D."/>
            <person name="Pearson M."/>
            <person name="Roberts A."/>
            <person name="Saif S."/>
            <person name="Shea T."/>
            <person name="Shenoy N."/>
            <person name="Sisk P."/>
            <person name="Stolte C."/>
            <person name="Sykes S."/>
            <person name="Walk T."/>
            <person name="White J."/>
            <person name="Yandava C."/>
            <person name="Haas B."/>
            <person name="Nusbaum C."/>
            <person name="Birren B."/>
        </authorList>
    </citation>
    <scope>NUCLEOTIDE SEQUENCE</scope>
    <source>
        <strain evidence="2">ATCC 64411</strain>
    </source>
</reference>
<sequence length="910" mass="100685">MGQCEVSHRYNHKPGLSATTLRRQEQAHHLVVRACGGSVSSHHITIHTQRLAIATGPIAGQPSASTHPPRHQGVLCLLLRHRARQRSDPIGSQKHTAVEAMTSDAWELPTYGEATGTVDCWAIVAPYVPPSAYTSLCLTSSKLYGHFAARLWNNPLRAVQFLGLDRNDELRWYLHKFIGRSVSISRASTRALVLTLDFRNFGVATADFLSDEVVDALNGTLRRFQTFFPALRCLLLDYHPVFDPGALAWASPQGDQQDQSQQRPLLLSIAGHSAELQATYLTSGYMRSLVYLDISYLPGSLLSALSQWALGPLTLPALRVLKVRGREVDNRTAVKLAARFMRQLWSLDLGNNRLTEDGLVDLLKCCLPSRSFQSDAHFSVEGKLEVIRNTALNEYGPYVFITESDHSGTHSHPDRYLADAPTYESRADGAQEQNEPGTAQRPDGTAHVLGNESDNLIYYLTRGPGGDPTGALLANALASRPCQGFMGLSHLAVDGNRIELNGLQKAIRMSNGALEHLDCEMLMMRPPPESLLAKWLSPLTRICGFIGGSHLLRPVVSSCLRSARMHHSLVTQVPTLLSLEQRAPFLADTWVAEEVLLPGVELAYTPNGAFAPDMNPRLTSLTLTNLPRRSTGRLIQKLTRFLELAYEQERAILDMVAALPASRRSPTLLGGLQRLRLEFEPDPIEELDCYLDDEDEAALIDDVEDMSIDAPPAKFSFFDSWRTKKVASSPPRPQTGRRGVEAGEASDVPTTAARAFTDLAPGEIFVAANGSGEYVTRYIIWKEFQEKAVHVWIGPGAGVTSPHPAVNEYVRMQEENSSLRYGYLGIGPVTPSQVAAGAPPGVFIFQWAWEAMIWRDARGARCPRRGDLERMQDVLPELKRFRQLTRTSGKHWGGSLEVVTKFKPVFFEAW</sequence>
<organism evidence="3 4">
    <name type="scientific">Magnaporthiopsis poae (strain ATCC 64411 / 73-15)</name>
    <name type="common">Kentucky bluegrass fungus</name>
    <name type="synonym">Magnaporthe poae</name>
    <dbReference type="NCBI Taxonomy" id="644358"/>
    <lineage>
        <taxon>Eukaryota</taxon>
        <taxon>Fungi</taxon>
        <taxon>Dikarya</taxon>
        <taxon>Ascomycota</taxon>
        <taxon>Pezizomycotina</taxon>
        <taxon>Sordariomycetes</taxon>
        <taxon>Sordariomycetidae</taxon>
        <taxon>Magnaporthales</taxon>
        <taxon>Magnaporthaceae</taxon>
        <taxon>Magnaporthiopsis</taxon>
    </lineage>
</organism>
<dbReference type="OrthoDB" id="5213490at2759"/>